<dbReference type="SMART" id="SM00382">
    <property type="entry name" value="AAA"/>
    <property type="match status" value="1"/>
</dbReference>
<dbReference type="PROSITE" id="PS00211">
    <property type="entry name" value="ABC_TRANSPORTER_1"/>
    <property type="match status" value="1"/>
</dbReference>
<keyword evidence="2" id="KW-0547">Nucleotide-binding</keyword>
<dbReference type="PANTHER" id="PTHR24220:SF470">
    <property type="entry name" value="CELL DIVISION ATP-BINDING PROTEIN FTSE"/>
    <property type="match status" value="1"/>
</dbReference>
<dbReference type="GO" id="GO:0016887">
    <property type="term" value="F:ATP hydrolysis activity"/>
    <property type="evidence" value="ECO:0007669"/>
    <property type="project" value="InterPro"/>
</dbReference>
<protein>
    <submittedName>
        <fullName evidence="5">Cell division ATP-binding protein FtsE</fullName>
    </submittedName>
</protein>
<comment type="caution">
    <text evidence="5">The sequence shown here is derived from an EMBL/GenBank/DDBJ whole genome shotgun (WGS) entry which is preliminary data.</text>
</comment>
<keyword evidence="3 5" id="KW-0067">ATP-binding</keyword>
<dbReference type="InterPro" id="IPR027417">
    <property type="entry name" value="P-loop_NTPase"/>
</dbReference>
<dbReference type="SUPFAM" id="SSF52540">
    <property type="entry name" value="P-loop containing nucleoside triphosphate hydrolases"/>
    <property type="match status" value="1"/>
</dbReference>
<evidence type="ECO:0000256" key="1">
    <source>
        <dbReference type="ARBA" id="ARBA00005417"/>
    </source>
</evidence>
<evidence type="ECO:0000313" key="6">
    <source>
        <dbReference type="Proteomes" id="UP000033999"/>
    </source>
</evidence>
<dbReference type="FunFam" id="3.40.50.300:FF:000056">
    <property type="entry name" value="Cell division ATP-binding protein FtsE"/>
    <property type="match status" value="1"/>
</dbReference>
<evidence type="ECO:0000313" key="5">
    <source>
        <dbReference type="EMBL" id="KKU06482.1"/>
    </source>
</evidence>
<dbReference type="GO" id="GO:0005524">
    <property type="term" value="F:ATP binding"/>
    <property type="evidence" value="ECO:0007669"/>
    <property type="project" value="UniProtKB-KW"/>
</dbReference>
<dbReference type="InterPro" id="IPR003593">
    <property type="entry name" value="AAA+_ATPase"/>
</dbReference>
<keyword evidence="5" id="KW-0132">Cell division</keyword>
<dbReference type="InterPro" id="IPR015854">
    <property type="entry name" value="ABC_transpr_LolD-like"/>
</dbReference>
<accession>A0A0G1MEF6</accession>
<organism evidence="5 6">
    <name type="scientific">Candidatus Magasanikbacteria bacterium GW2011_GWA2_45_39</name>
    <dbReference type="NCBI Taxonomy" id="1619041"/>
    <lineage>
        <taxon>Bacteria</taxon>
        <taxon>Candidatus Magasanikiibacteriota</taxon>
    </lineage>
</organism>
<dbReference type="GO" id="GO:0051301">
    <property type="term" value="P:cell division"/>
    <property type="evidence" value="ECO:0007669"/>
    <property type="project" value="UniProtKB-KW"/>
</dbReference>
<dbReference type="PATRIC" id="fig|1619041.3.peg.808"/>
<dbReference type="Gene3D" id="3.40.50.300">
    <property type="entry name" value="P-loop containing nucleotide triphosphate hydrolases"/>
    <property type="match status" value="1"/>
</dbReference>
<evidence type="ECO:0000256" key="2">
    <source>
        <dbReference type="ARBA" id="ARBA00022741"/>
    </source>
</evidence>
<evidence type="ECO:0000256" key="3">
    <source>
        <dbReference type="ARBA" id="ARBA00022840"/>
    </source>
</evidence>
<dbReference type="InterPro" id="IPR003439">
    <property type="entry name" value="ABC_transporter-like_ATP-bd"/>
</dbReference>
<dbReference type="EMBL" id="LCKX01000031">
    <property type="protein sequence ID" value="KKU06482.1"/>
    <property type="molecule type" value="Genomic_DNA"/>
</dbReference>
<comment type="similarity">
    <text evidence="1">Belongs to the ABC transporter superfamily.</text>
</comment>
<gene>
    <name evidence="5" type="ORF">UX10_C0031G0003</name>
</gene>
<feature type="domain" description="ABC transporter" evidence="4">
    <location>
        <begin position="8"/>
        <end position="209"/>
    </location>
</feature>
<reference evidence="5 6" key="1">
    <citation type="journal article" date="2015" name="Nature">
        <title>rRNA introns, odd ribosomes, and small enigmatic genomes across a large radiation of phyla.</title>
        <authorList>
            <person name="Brown C.T."/>
            <person name="Hug L.A."/>
            <person name="Thomas B.C."/>
            <person name="Sharon I."/>
            <person name="Castelle C.J."/>
            <person name="Singh A."/>
            <person name="Wilkins M.J."/>
            <person name="Williams K.H."/>
            <person name="Banfield J.F."/>
        </authorList>
    </citation>
    <scope>NUCLEOTIDE SEQUENCE [LARGE SCALE GENOMIC DNA]</scope>
</reference>
<dbReference type="AlphaFoldDB" id="A0A0G1MEF6"/>
<dbReference type="Pfam" id="PF00005">
    <property type="entry name" value="ABC_tran"/>
    <property type="match status" value="1"/>
</dbReference>
<keyword evidence="5" id="KW-0131">Cell cycle</keyword>
<dbReference type="GO" id="GO:0022857">
    <property type="term" value="F:transmembrane transporter activity"/>
    <property type="evidence" value="ECO:0007669"/>
    <property type="project" value="TreeGrafter"/>
</dbReference>
<dbReference type="PROSITE" id="PS50893">
    <property type="entry name" value="ABC_TRANSPORTER_2"/>
    <property type="match status" value="1"/>
</dbReference>
<dbReference type="GO" id="GO:0005886">
    <property type="term" value="C:plasma membrane"/>
    <property type="evidence" value="ECO:0007669"/>
    <property type="project" value="UniProtKB-ARBA"/>
</dbReference>
<dbReference type="InterPro" id="IPR017871">
    <property type="entry name" value="ABC_transporter-like_CS"/>
</dbReference>
<name>A0A0G1MEF6_9BACT</name>
<dbReference type="Proteomes" id="UP000033999">
    <property type="component" value="Unassembled WGS sequence"/>
</dbReference>
<dbReference type="PANTHER" id="PTHR24220">
    <property type="entry name" value="IMPORT ATP-BINDING PROTEIN"/>
    <property type="match status" value="1"/>
</dbReference>
<evidence type="ECO:0000259" key="4">
    <source>
        <dbReference type="PROSITE" id="PS50893"/>
    </source>
</evidence>
<sequence length="212" mass="23305">MPAIQPIIRFENVAKVFSGNAVVLENVNLSIQPGEFISIVGASGAGKSTLLKLIYAEEIPTEGEIYFSGRPLSHISRKHLPFFRRNIGTVFQDFKLLPERTAFENVAYALEVDGRSTADINLEVPEILEIVGLGAQMHQFPRQLSGGEQQRVSLARALIHRPKVIIADEPTGNLDPLSANEIIQLLLQINSFGTTVLLATHNKGIVDKLDNQ</sequence>
<proteinExistence type="inferred from homology"/>